<dbReference type="PANTHER" id="PTHR30295:SF1">
    <property type="entry name" value="DNA PROTECTION DURING STARVATION PROTEIN"/>
    <property type="match status" value="1"/>
</dbReference>
<sequence>MDDNQRQTIVDLLRISYNMEIETVANYLANSIHLDGFKAKHIKDALAADIQEELTHATQLAQRIKVLEGRVPGSQELSMAQTSLQPPENQLDVLSVIHGVIDAEQGAIDQYQTIIEATDGIDPVTQDLCIALKGDEEEHRRLFKGFLAEMLADQ</sequence>
<dbReference type="GO" id="GO:0005829">
    <property type="term" value="C:cytosol"/>
    <property type="evidence" value="ECO:0007669"/>
    <property type="project" value="TreeGrafter"/>
</dbReference>
<keyword evidence="4" id="KW-0560">Oxidoreductase</keyword>
<dbReference type="GO" id="GO:0006879">
    <property type="term" value="P:intracellular iron ion homeostasis"/>
    <property type="evidence" value="ECO:0007669"/>
    <property type="project" value="UniProtKB-KW"/>
</dbReference>
<dbReference type="GO" id="GO:0020037">
    <property type="term" value="F:heme binding"/>
    <property type="evidence" value="ECO:0007669"/>
    <property type="project" value="TreeGrafter"/>
</dbReference>
<dbReference type="EC" id="1.16.3.1" evidence="4"/>
<evidence type="ECO:0000259" key="3">
    <source>
        <dbReference type="Pfam" id="PF00210"/>
    </source>
</evidence>
<dbReference type="AlphaFoldDB" id="A0A7X0H7P5"/>
<protein>
    <submittedName>
        <fullName evidence="4">Bacterioferritin</fullName>
        <ecNumber evidence="4">1.16.3.1</ecNumber>
    </submittedName>
</protein>
<dbReference type="InterPro" id="IPR009078">
    <property type="entry name" value="Ferritin-like_SF"/>
</dbReference>
<accession>A0A7X0H7P5</accession>
<reference evidence="4 5" key="1">
    <citation type="submission" date="2020-08" db="EMBL/GenBank/DDBJ databases">
        <title>Genomic Encyclopedia of Type Strains, Phase IV (KMG-IV): sequencing the most valuable type-strain genomes for metagenomic binning, comparative biology and taxonomic classification.</title>
        <authorList>
            <person name="Goeker M."/>
        </authorList>
    </citation>
    <scope>NUCLEOTIDE SEQUENCE [LARGE SCALE GENOMIC DNA]</scope>
    <source>
        <strain evidence="4 5">DSM 103725</strain>
    </source>
</reference>
<dbReference type="InterPro" id="IPR008331">
    <property type="entry name" value="Ferritin_DPS_dom"/>
</dbReference>
<comment type="caution">
    <text evidence="4">The sequence shown here is derived from an EMBL/GenBank/DDBJ whole genome shotgun (WGS) entry which is preliminary data.</text>
</comment>
<dbReference type="GO" id="GO:0008199">
    <property type="term" value="F:ferric iron binding"/>
    <property type="evidence" value="ECO:0007669"/>
    <property type="project" value="InterPro"/>
</dbReference>
<dbReference type="PANTHER" id="PTHR30295">
    <property type="entry name" value="BACTERIOFERRITIN"/>
    <property type="match status" value="1"/>
</dbReference>
<name>A0A7X0H7P5_9BACT</name>
<dbReference type="Proteomes" id="UP000541810">
    <property type="component" value="Unassembled WGS sequence"/>
</dbReference>
<evidence type="ECO:0000313" key="5">
    <source>
        <dbReference type="Proteomes" id="UP000541810"/>
    </source>
</evidence>
<proteinExistence type="predicted"/>
<keyword evidence="1" id="KW-0409">Iron storage</keyword>
<dbReference type="RefSeq" id="WP_184676923.1">
    <property type="nucleotide sequence ID" value="NZ_JACHGY010000001.1"/>
</dbReference>
<organism evidence="4 5">
    <name type="scientific">Algisphaera agarilytica</name>
    <dbReference type="NCBI Taxonomy" id="1385975"/>
    <lineage>
        <taxon>Bacteria</taxon>
        <taxon>Pseudomonadati</taxon>
        <taxon>Planctomycetota</taxon>
        <taxon>Phycisphaerae</taxon>
        <taxon>Phycisphaerales</taxon>
        <taxon>Phycisphaeraceae</taxon>
        <taxon>Algisphaera</taxon>
    </lineage>
</organism>
<dbReference type="GO" id="GO:0004322">
    <property type="term" value="F:ferroxidase activity"/>
    <property type="evidence" value="ECO:0007669"/>
    <property type="project" value="UniProtKB-EC"/>
</dbReference>
<keyword evidence="5" id="KW-1185">Reference proteome</keyword>
<dbReference type="SUPFAM" id="SSF47240">
    <property type="entry name" value="Ferritin-like"/>
    <property type="match status" value="1"/>
</dbReference>
<feature type="domain" description="Ferritin/DPS" evidence="3">
    <location>
        <begin position="12"/>
        <end position="149"/>
    </location>
</feature>
<evidence type="ECO:0000256" key="2">
    <source>
        <dbReference type="ARBA" id="ARBA00023004"/>
    </source>
</evidence>
<gene>
    <name evidence="4" type="ORF">HNQ40_001145</name>
</gene>
<evidence type="ECO:0000256" key="1">
    <source>
        <dbReference type="ARBA" id="ARBA00022434"/>
    </source>
</evidence>
<dbReference type="Gene3D" id="1.20.1260.10">
    <property type="match status" value="1"/>
</dbReference>
<dbReference type="EMBL" id="JACHGY010000001">
    <property type="protein sequence ID" value="MBB6429339.1"/>
    <property type="molecule type" value="Genomic_DNA"/>
</dbReference>
<keyword evidence="2" id="KW-0408">Iron</keyword>
<evidence type="ECO:0000313" key="4">
    <source>
        <dbReference type="EMBL" id="MBB6429339.1"/>
    </source>
</evidence>
<dbReference type="Pfam" id="PF00210">
    <property type="entry name" value="Ferritin"/>
    <property type="match status" value="1"/>
</dbReference>
<dbReference type="InterPro" id="IPR012347">
    <property type="entry name" value="Ferritin-like"/>
</dbReference>